<dbReference type="RefSeq" id="WP_138662338.1">
    <property type="nucleotide sequence ID" value="NZ_VANS01000002.1"/>
</dbReference>
<dbReference type="GO" id="GO:0032791">
    <property type="term" value="F:lead ion binding"/>
    <property type="evidence" value="ECO:0007669"/>
    <property type="project" value="TreeGrafter"/>
</dbReference>
<gene>
    <name evidence="2" type="ORF">FDT80_11095</name>
</gene>
<reference evidence="2 3" key="1">
    <citation type="submission" date="2019-05" db="EMBL/GenBank/DDBJ databases">
        <title>Sulfitobacter sabulilitoris sp. nov., isolated from a marine sand.</title>
        <authorList>
            <person name="Yoon J.-H."/>
        </authorList>
    </citation>
    <scope>NUCLEOTIDE SEQUENCE [LARGE SCALE GENOMIC DNA]</scope>
    <source>
        <strain evidence="2 3">HSMS-29</strain>
    </source>
</reference>
<dbReference type="InterPro" id="IPR001845">
    <property type="entry name" value="HTH_ArsR_DNA-bd_dom"/>
</dbReference>
<keyword evidence="3" id="KW-1185">Reference proteome</keyword>
<evidence type="ECO:0000259" key="1">
    <source>
        <dbReference type="PROSITE" id="PS50987"/>
    </source>
</evidence>
<dbReference type="PANTHER" id="PTHR39168">
    <property type="entry name" value="TRANSCRIPTIONAL REGULATOR-RELATED"/>
    <property type="match status" value="1"/>
</dbReference>
<proteinExistence type="predicted"/>
<dbReference type="PROSITE" id="PS50987">
    <property type="entry name" value="HTH_ARSR_2"/>
    <property type="match status" value="1"/>
</dbReference>
<dbReference type="OrthoDB" id="9797716at2"/>
<evidence type="ECO:0000313" key="2">
    <source>
        <dbReference type="EMBL" id="TMM52797.1"/>
    </source>
</evidence>
<dbReference type="EMBL" id="VANS01000002">
    <property type="protein sequence ID" value="TMM52797.1"/>
    <property type="molecule type" value="Genomic_DNA"/>
</dbReference>
<dbReference type="GO" id="GO:0003677">
    <property type="term" value="F:DNA binding"/>
    <property type="evidence" value="ECO:0007669"/>
    <property type="project" value="TreeGrafter"/>
</dbReference>
<dbReference type="SMART" id="SM00418">
    <property type="entry name" value="HTH_ARSR"/>
    <property type="match status" value="1"/>
</dbReference>
<sequence length="226" mass="24597">MKEGPDIARIAMLIGDPARANILTALMSGKALTATELAAEAGVSPQTASSHLRKLEDGGLLRQRKQGRHRYFALRDEAVAQTLEALMGLAAHRGHLRHRTGPRDTALRDARVCYNHLAGDRGVQMFNAMRAQGHLCLEAGGLTLSRAGAGFVRDLGVDLEALDRSRAPMCRECLDWSARMSHLSGKLGRALLAQFCDAGWTRRQEGSRIVTFTPKGRAAFDRAFPA</sequence>
<name>A0A5S3PFH3_9RHOB</name>
<dbReference type="Pfam" id="PF12840">
    <property type="entry name" value="HTH_20"/>
    <property type="match status" value="1"/>
</dbReference>
<comment type="caution">
    <text evidence="2">The sequence shown here is derived from an EMBL/GenBank/DDBJ whole genome shotgun (WGS) entry which is preliminary data.</text>
</comment>
<organism evidence="2 3">
    <name type="scientific">Sulfitobacter sabulilitoris</name>
    <dbReference type="NCBI Taxonomy" id="2562655"/>
    <lineage>
        <taxon>Bacteria</taxon>
        <taxon>Pseudomonadati</taxon>
        <taxon>Pseudomonadota</taxon>
        <taxon>Alphaproteobacteria</taxon>
        <taxon>Rhodobacterales</taxon>
        <taxon>Roseobacteraceae</taxon>
        <taxon>Sulfitobacter</taxon>
    </lineage>
</organism>
<dbReference type="InterPro" id="IPR052543">
    <property type="entry name" value="HTH_Metal-responsive_Reg"/>
</dbReference>
<evidence type="ECO:0000313" key="3">
    <source>
        <dbReference type="Proteomes" id="UP000309550"/>
    </source>
</evidence>
<dbReference type="CDD" id="cd00090">
    <property type="entry name" value="HTH_ARSR"/>
    <property type="match status" value="1"/>
</dbReference>
<dbReference type="GO" id="GO:0010288">
    <property type="term" value="P:response to lead ion"/>
    <property type="evidence" value="ECO:0007669"/>
    <property type="project" value="TreeGrafter"/>
</dbReference>
<dbReference type="SUPFAM" id="SSF46785">
    <property type="entry name" value="Winged helix' DNA-binding domain"/>
    <property type="match status" value="1"/>
</dbReference>
<protein>
    <submittedName>
        <fullName evidence="2">Metalloregulator ArsR/SmtB family transcription factor</fullName>
    </submittedName>
</protein>
<dbReference type="InterPro" id="IPR036390">
    <property type="entry name" value="WH_DNA-bd_sf"/>
</dbReference>
<dbReference type="AlphaFoldDB" id="A0A5S3PFH3"/>
<dbReference type="GO" id="GO:0097063">
    <property type="term" value="F:cadmium ion sensor activity"/>
    <property type="evidence" value="ECO:0007669"/>
    <property type="project" value="TreeGrafter"/>
</dbReference>
<dbReference type="PRINTS" id="PR00778">
    <property type="entry name" value="HTHARSR"/>
</dbReference>
<dbReference type="NCBIfam" id="NF033788">
    <property type="entry name" value="HTH_metalloreg"/>
    <property type="match status" value="1"/>
</dbReference>
<feature type="domain" description="HTH arsR-type" evidence="1">
    <location>
        <begin position="1"/>
        <end position="94"/>
    </location>
</feature>
<dbReference type="PANTHER" id="PTHR39168:SF1">
    <property type="entry name" value="TRANSCRIPTIONAL REGULATORY PROTEIN"/>
    <property type="match status" value="1"/>
</dbReference>
<dbReference type="Gene3D" id="1.10.10.10">
    <property type="entry name" value="Winged helix-like DNA-binding domain superfamily/Winged helix DNA-binding domain"/>
    <property type="match status" value="1"/>
</dbReference>
<dbReference type="GO" id="GO:0003700">
    <property type="term" value="F:DNA-binding transcription factor activity"/>
    <property type="evidence" value="ECO:0007669"/>
    <property type="project" value="InterPro"/>
</dbReference>
<accession>A0A5S3PFH3</accession>
<dbReference type="InterPro" id="IPR011991">
    <property type="entry name" value="ArsR-like_HTH"/>
</dbReference>
<dbReference type="GO" id="GO:0046686">
    <property type="term" value="P:response to cadmium ion"/>
    <property type="evidence" value="ECO:0007669"/>
    <property type="project" value="TreeGrafter"/>
</dbReference>
<dbReference type="Proteomes" id="UP000309550">
    <property type="component" value="Unassembled WGS sequence"/>
</dbReference>
<dbReference type="InterPro" id="IPR036388">
    <property type="entry name" value="WH-like_DNA-bd_sf"/>
</dbReference>